<feature type="transmembrane region" description="Helical" evidence="1">
    <location>
        <begin position="113"/>
        <end position="131"/>
    </location>
</feature>
<dbReference type="GeneID" id="14904151"/>
<dbReference type="AlphaFoldDB" id="G0R379"/>
<sequence>MQQELVQQIEKVKSFPQQENIIQYIQLDENRISQQQIQKNNNKKIINSQNSLYLQTQLLFKPYFGKNYPFFWIKGKPYFTIGPHWFFFIFLFLFILMIGILICEIFLKENIILYIIQYIITIFLLIIYSLVSLKNPGIAFKTSLDQKIDENQFGFINILLYLYFYYKINYFKVFVLYVILILIQEHIIVMIVKFALGDMIIIVLGLVNVQDKIINQSLNYFQEADIFFFIVSFINCIFILV</sequence>
<protein>
    <recommendedName>
        <fullName evidence="4">Transmembrane protein</fullName>
    </recommendedName>
</protein>
<dbReference type="RefSeq" id="XP_004027422.1">
    <property type="nucleotide sequence ID" value="XM_004027373.1"/>
</dbReference>
<gene>
    <name evidence="2" type="ORF">IMG5_183680</name>
</gene>
<proteinExistence type="predicted"/>
<name>G0R379_ICHMU</name>
<keyword evidence="1" id="KW-1133">Transmembrane helix</keyword>
<accession>G0R379</accession>
<feature type="transmembrane region" description="Helical" evidence="1">
    <location>
        <begin position="174"/>
        <end position="207"/>
    </location>
</feature>
<keyword evidence="1" id="KW-0812">Transmembrane</keyword>
<dbReference type="Proteomes" id="UP000008983">
    <property type="component" value="Unassembled WGS sequence"/>
</dbReference>
<evidence type="ECO:0008006" key="4">
    <source>
        <dbReference type="Google" id="ProtNLM"/>
    </source>
</evidence>
<organism evidence="2 3">
    <name type="scientific">Ichthyophthirius multifiliis</name>
    <name type="common">White spot disease agent</name>
    <name type="synonym">Ich</name>
    <dbReference type="NCBI Taxonomy" id="5932"/>
    <lineage>
        <taxon>Eukaryota</taxon>
        <taxon>Sar</taxon>
        <taxon>Alveolata</taxon>
        <taxon>Ciliophora</taxon>
        <taxon>Intramacronucleata</taxon>
        <taxon>Oligohymenophorea</taxon>
        <taxon>Hymenostomatida</taxon>
        <taxon>Ophryoglenina</taxon>
        <taxon>Ichthyophthirius</taxon>
    </lineage>
</organism>
<feature type="transmembrane region" description="Helical" evidence="1">
    <location>
        <begin position="219"/>
        <end position="240"/>
    </location>
</feature>
<keyword evidence="1" id="KW-0472">Membrane</keyword>
<feature type="transmembrane region" description="Helical" evidence="1">
    <location>
        <begin position="85"/>
        <end position="107"/>
    </location>
</feature>
<evidence type="ECO:0000313" key="2">
    <source>
        <dbReference type="EMBL" id="EGR28077.1"/>
    </source>
</evidence>
<keyword evidence="3" id="KW-1185">Reference proteome</keyword>
<dbReference type="InParanoid" id="G0R379"/>
<evidence type="ECO:0000313" key="3">
    <source>
        <dbReference type="Proteomes" id="UP000008983"/>
    </source>
</evidence>
<reference evidence="2 3" key="1">
    <citation type="submission" date="2011-07" db="EMBL/GenBank/DDBJ databases">
        <authorList>
            <person name="Coyne R."/>
            <person name="Brami D."/>
            <person name="Johnson J."/>
            <person name="Hostetler J."/>
            <person name="Hannick L."/>
            <person name="Clark T."/>
            <person name="Cassidy-Hanley D."/>
            <person name="Inman J."/>
        </authorList>
    </citation>
    <scope>NUCLEOTIDE SEQUENCE [LARGE SCALE GENOMIC DNA]</scope>
    <source>
        <strain evidence="2 3">G5</strain>
    </source>
</reference>
<evidence type="ECO:0000256" key="1">
    <source>
        <dbReference type="SAM" id="Phobius"/>
    </source>
</evidence>
<dbReference type="EMBL" id="GL984294">
    <property type="protein sequence ID" value="EGR28077.1"/>
    <property type="molecule type" value="Genomic_DNA"/>
</dbReference>